<dbReference type="GO" id="GO:0032259">
    <property type="term" value="P:methylation"/>
    <property type="evidence" value="ECO:0007669"/>
    <property type="project" value="UniProtKB-KW"/>
</dbReference>
<feature type="transmembrane region" description="Helical" evidence="10">
    <location>
        <begin position="127"/>
        <end position="145"/>
    </location>
</feature>
<feature type="transmembrane region" description="Helical" evidence="10">
    <location>
        <begin position="102"/>
        <end position="120"/>
    </location>
</feature>
<evidence type="ECO:0000256" key="1">
    <source>
        <dbReference type="ARBA" id="ARBA00004429"/>
    </source>
</evidence>
<name>U5DLU1_9CHRO</name>
<comment type="catalytic activity">
    <reaction evidence="9">
        <text>Typically cleaves a -Gly-|-Phe- bond to release an N-terminal, basic peptide of 5-8 residues from type IV prepilin, and then N-methylates the new N-terminal amino group, the methyl donor being S-adenosyl-L-methionine.</text>
        <dbReference type="EC" id="3.4.23.43"/>
    </reaction>
</comment>
<keyword evidence="9" id="KW-0511">Multifunctional enzyme</keyword>
<dbReference type="InParanoid" id="U5DLU1"/>
<keyword evidence="6 10" id="KW-1133">Transmembrane helix</keyword>
<keyword evidence="9 13" id="KW-0378">Hydrolase</keyword>
<proteinExistence type="inferred from homology"/>
<organism evidence="13 14">
    <name type="scientific">Rubidibacter lacunae KORDI 51-2</name>
    <dbReference type="NCBI Taxonomy" id="582515"/>
    <lineage>
        <taxon>Bacteria</taxon>
        <taxon>Bacillati</taxon>
        <taxon>Cyanobacteriota</taxon>
        <taxon>Cyanophyceae</taxon>
        <taxon>Oscillatoriophycideae</taxon>
        <taxon>Chroococcales</taxon>
        <taxon>Aphanothecaceae</taxon>
        <taxon>Rubidibacter</taxon>
    </lineage>
</organism>
<evidence type="ECO:0000256" key="7">
    <source>
        <dbReference type="ARBA" id="ARBA00023136"/>
    </source>
</evidence>
<dbReference type="RefSeq" id="WP_022608080.1">
    <property type="nucleotide sequence ID" value="NZ_ASSJ01000070.1"/>
</dbReference>
<dbReference type="PANTHER" id="PTHR30487:SF0">
    <property type="entry name" value="PREPILIN LEADER PEPTIDASE_N-METHYLTRANSFERASE-RELATED"/>
    <property type="match status" value="1"/>
</dbReference>
<protein>
    <recommendedName>
        <fullName evidence="9">Prepilin leader peptidase/N-methyltransferase</fullName>
        <ecNumber evidence="9">2.1.1.-</ecNumber>
        <ecNumber evidence="9">3.4.23.43</ecNumber>
    </recommendedName>
</protein>
<dbReference type="Pfam" id="PF01478">
    <property type="entry name" value="Peptidase_A24"/>
    <property type="match status" value="1"/>
</dbReference>
<keyword evidence="3" id="KW-1003">Cell membrane</keyword>
<evidence type="ECO:0000256" key="3">
    <source>
        <dbReference type="ARBA" id="ARBA00022475"/>
    </source>
</evidence>
<dbReference type="GO" id="GO:0004190">
    <property type="term" value="F:aspartic-type endopeptidase activity"/>
    <property type="evidence" value="ECO:0007669"/>
    <property type="project" value="UniProtKB-EC"/>
</dbReference>
<dbReference type="InterPro" id="IPR050882">
    <property type="entry name" value="Prepilin_peptidase/N-MTase"/>
</dbReference>
<dbReference type="InterPro" id="IPR010627">
    <property type="entry name" value="Prepilin_pept_A24_N"/>
</dbReference>
<evidence type="ECO:0000313" key="13">
    <source>
        <dbReference type="EMBL" id="ERN40675.1"/>
    </source>
</evidence>
<evidence type="ECO:0000256" key="4">
    <source>
        <dbReference type="ARBA" id="ARBA00022519"/>
    </source>
</evidence>
<keyword evidence="9" id="KW-0645">Protease</keyword>
<dbReference type="InterPro" id="IPR000045">
    <property type="entry name" value="Prepilin_IV_endopep_pep"/>
</dbReference>
<comment type="caution">
    <text evidence="13">The sequence shown here is derived from an EMBL/GenBank/DDBJ whole genome shotgun (WGS) entry which is preliminary data.</text>
</comment>
<keyword evidence="4" id="KW-0997">Cell inner membrane</keyword>
<evidence type="ECO:0000256" key="9">
    <source>
        <dbReference type="RuleBase" id="RU003794"/>
    </source>
</evidence>
<dbReference type="Pfam" id="PF06750">
    <property type="entry name" value="A24_N_bact"/>
    <property type="match status" value="1"/>
</dbReference>
<dbReference type="InterPro" id="IPR014032">
    <property type="entry name" value="Peptidase_A24A_bac"/>
</dbReference>
<dbReference type="EC" id="3.4.23.43" evidence="9"/>
<dbReference type="EC" id="2.1.1.-" evidence="9"/>
<dbReference type="GO" id="GO:0006465">
    <property type="term" value="P:signal peptide processing"/>
    <property type="evidence" value="ECO:0007669"/>
    <property type="project" value="TreeGrafter"/>
</dbReference>
<evidence type="ECO:0000256" key="10">
    <source>
        <dbReference type="SAM" id="Phobius"/>
    </source>
</evidence>
<feature type="domain" description="Prepilin peptidase A24 N-terminal" evidence="12">
    <location>
        <begin position="15"/>
        <end position="98"/>
    </location>
</feature>
<dbReference type="eggNOG" id="COG1989">
    <property type="taxonomic scope" value="Bacteria"/>
</dbReference>
<dbReference type="PANTHER" id="PTHR30487">
    <property type="entry name" value="TYPE 4 PREPILIN-LIKE PROTEINS LEADER PEPTIDE-PROCESSING ENZYME"/>
    <property type="match status" value="1"/>
</dbReference>
<evidence type="ECO:0000256" key="6">
    <source>
        <dbReference type="ARBA" id="ARBA00022989"/>
    </source>
</evidence>
<keyword evidence="7 10" id="KW-0472">Membrane</keyword>
<feature type="transmembrane region" description="Helical" evidence="10">
    <location>
        <begin position="214"/>
        <end position="235"/>
    </location>
</feature>
<keyword evidence="9 13" id="KW-0808">Transferase</keyword>
<comment type="function">
    <text evidence="9">Plays an essential role in type IV pili and type II pseudopili formation by proteolytically removing the leader sequence from substrate proteins and subsequently monomethylating the alpha-amino group of the newly exposed N-terminal phenylalanine.</text>
</comment>
<dbReference type="AlphaFoldDB" id="U5DLU1"/>
<sequence>MDTIAEIALITVAIIFGASVGSFLNVVAYRIPAGLSLLYPPSHCPACKHRLGPTENVPVIGWLRLQGRCRRCRTRISPRYPLVEAAGAALFLLAFARFGWSLEMASCAIFLSWLLALSLIDIDTMTLPNALTQFGVVVGLGFQVARGWLQDDGTSGAAIALTGGILGAVVSIWAFEILERVGTAALGQEAMGGGDAKLAAGIGAWLGWKMALLSGFLASAFGSVIGVSAIALGLLGRREPMPFGPFLALGAAVSVLWGEEIIATYWSWFSQAPK</sequence>
<evidence type="ECO:0000256" key="2">
    <source>
        <dbReference type="ARBA" id="ARBA00005801"/>
    </source>
</evidence>
<evidence type="ECO:0000259" key="11">
    <source>
        <dbReference type="Pfam" id="PF01478"/>
    </source>
</evidence>
<feature type="transmembrane region" description="Helical" evidence="10">
    <location>
        <begin position="157"/>
        <end position="178"/>
    </location>
</feature>
<dbReference type="Proteomes" id="UP000016960">
    <property type="component" value="Unassembled WGS sequence"/>
</dbReference>
<dbReference type="FunCoup" id="U5DLU1">
    <property type="interactions" value="230"/>
</dbReference>
<keyword evidence="9 13" id="KW-0489">Methyltransferase</keyword>
<dbReference type="PRINTS" id="PR00864">
    <property type="entry name" value="PREPILNPTASE"/>
</dbReference>
<feature type="transmembrane region" description="Helical" evidence="10">
    <location>
        <begin position="6"/>
        <end position="29"/>
    </location>
</feature>
<dbReference type="STRING" id="582515.KR51_00026590"/>
<evidence type="ECO:0000256" key="5">
    <source>
        <dbReference type="ARBA" id="ARBA00022692"/>
    </source>
</evidence>
<evidence type="ECO:0000259" key="12">
    <source>
        <dbReference type="Pfam" id="PF06750"/>
    </source>
</evidence>
<feature type="transmembrane region" description="Helical" evidence="10">
    <location>
        <begin position="247"/>
        <end position="268"/>
    </location>
</feature>
<accession>U5DLU1</accession>
<dbReference type="GO" id="GO:0008168">
    <property type="term" value="F:methyltransferase activity"/>
    <property type="evidence" value="ECO:0007669"/>
    <property type="project" value="UniProtKB-KW"/>
</dbReference>
<dbReference type="Gene3D" id="1.20.120.1220">
    <property type="match status" value="1"/>
</dbReference>
<evidence type="ECO:0000256" key="8">
    <source>
        <dbReference type="RuleBase" id="RU003793"/>
    </source>
</evidence>
<reference evidence="13 14" key="1">
    <citation type="submission" date="2013-05" db="EMBL/GenBank/DDBJ databases">
        <title>Draft genome sequence of Rubidibacter lacunae KORDI 51-2.</title>
        <authorList>
            <person name="Choi D.H."/>
            <person name="Noh J.H."/>
            <person name="Kwon K.-K."/>
            <person name="Lee J.-H."/>
            <person name="Ryu J.-Y."/>
        </authorList>
    </citation>
    <scope>NUCLEOTIDE SEQUENCE [LARGE SCALE GENOMIC DNA]</scope>
    <source>
        <strain evidence="13 14">KORDI 51-2</strain>
    </source>
</reference>
<dbReference type="OrthoDB" id="9789291at2"/>
<evidence type="ECO:0000313" key="14">
    <source>
        <dbReference type="Proteomes" id="UP000016960"/>
    </source>
</evidence>
<comment type="subcellular location">
    <subcellularLocation>
        <location evidence="1">Cell inner membrane</location>
        <topology evidence="1">Multi-pass membrane protein</topology>
    </subcellularLocation>
    <subcellularLocation>
        <location evidence="9">Cell membrane</location>
        <topology evidence="9">Multi-pass membrane protein</topology>
    </subcellularLocation>
</comment>
<dbReference type="GO" id="GO:0005886">
    <property type="term" value="C:plasma membrane"/>
    <property type="evidence" value="ECO:0007669"/>
    <property type="project" value="UniProtKB-SubCell"/>
</dbReference>
<dbReference type="EMBL" id="ASSJ01000070">
    <property type="protein sequence ID" value="ERN40675.1"/>
    <property type="molecule type" value="Genomic_DNA"/>
</dbReference>
<dbReference type="PATRIC" id="fig|582515.4.peg.2989"/>
<keyword evidence="5 9" id="KW-0812">Transmembrane</keyword>
<gene>
    <name evidence="13" type="ORF">KR51_00026590</name>
</gene>
<keyword evidence="14" id="KW-1185">Reference proteome</keyword>
<comment type="similarity">
    <text evidence="2 8">Belongs to the peptidase A24 family.</text>
</comment>
<feature type="domain" description="Prepilin type IV endopeptidase peptidase" evidence="11">
    <location>
        <begin position="109"/>
        <end position="227"/>
    </location>
</feature>